<dbReference type="EMBL" id="PGCL01000002">
    <property type="protein sequence ID" value="TAJ44869.1"/>
    <property type="molecule type" value="Genomic_DNA"/>
</dbReference>
<accession>A0A483CXX5</accession>
<dbReference type="PROSITE" id="PS00221">
    <property type="entry name" value="MIP"/>
    <property type="match status" value="1"/>
</dbReference>
<feature type="transmembrane region" description="Helical" evidence="8">
    <location>
        <begin position="140"/>
        <end position="162"/>
    </location>
</feature>
<organism evidence="9 10">
    <name type="scientific">Methanofollis fontis</name>
    <dbReference type="NCBI Taxonomy" id="2052832"/>
    <lineage>
        <taxon>Archaea</taxon>
        <taxon>Methanobacteriati</taxon>
        <taxon>Methanobacteriota</taxon>
        <taxon>Stenosarchaea group</taxon>
        <taxon>Methanomicrobia</taxon>
        <taxon>Methanomicrobiales</taxon>
        <taxon>Methanomicrobiaceae</taxon>
        <taxon>Methanofollis</taxon>
    </lineage>
</organism>
<feature type="transmembrane region" description="Helical" evidence="8">
    <location>
        <begin position="174"/>
        <end position="198"/>
    </location>
</feature>
<evidence type="ECO:0000256" key="1">
    <source>
        <dbReference type="ARBA" id="ARBA00004651"/>
    </source>
</evidence>
<evidence type="ECO:0000313" key="9">
    <source>
        <dbReference type="EMBL" id="TAJ44869.1"/>
    </source>
</evidence>
<comment type="caution">
    <text evidence="9">The sequence shown here is derived from an EMBL/GenBank/DDBJ whole genome shotgun (WGS) entry which is preliminary data.</text>
</comment>
<dbReference type="GO" id="GO:0005886">
    <property type="term" value="C:plasma membrane"/>
    <property type="evidence" value="ECO:0007669"/>
    <property type="project" value="UniProtKB-SubCell"/>
</dbReference>
<keyword evidence="6 8" id="KW-1133">Transmembrane helix</keyword>
<feature type="transmembrane region" description="Helical" evidence="8">
    <location>
        <begin position="12"/>
        <end position="35"/>
    </location>
</feature>
<evidence type="ECO:0000256" key="3">
    <source>
        <dbReference type="ARBA" id="ARBA00022448"/>
    </source>
</evidence>
<keyword evidence="5 8" id="KW-0812">Transmembrane</keyword>
<gene>
    <name evidence="9" type="ORF">CUJ86_06180</name>
</gene>
<dbReference type="OrthoDB" id="36050at2157"/>
<keyword evidence="4" id="KW-1003">Cell membrane</keyword>
<reference evidence="9 10" key="1">
    <citation type="submission" date="2017-11" db="EMBL/GenBank/DDBJ databases">
        <title>Isolation and Characterization of Methanofollis Species from Methane Seep Offshore SW Taiwan.</title>
        <authorList>
            <person name="Teng N.-H."/>
            <person name="Lai M.-C."/>
            <person name="Chen S.-C."/>
        </authorList>
    </citation>
    <scope>NUCLEOTIDE SEQUENCE [LARGE SCALE GENOMIC DNA]</scope>
    <source>
        <strain evidence="9 10">FWC-SCC2</strain>
    </source>
</reference>
<dbReference type="InterPro" id="IPR000425">
    <property type="entry name" value="MIP"/>
</dbReference>
<evidence type="ECO:0000256" key="4">
    <source>
        <dbReference type="ARBA" id="ARBA00022475"/>
    </source>
</evidence>
<evidence type="ECO:0000256" key="8">
    <source>
        <dbReference type="SAM" id="Phobius"/>
    </source>
</evidence>
<dbReference type="InterPro" id="IPR034294">
    <property type="entry name" value="Aquaporin_transptr"/>
</dbReference>
<protein>
    <submittedName>
        <fullName evidence="9">Aquaporin</fullName>
    </submittedName>
</protein>
<dbReference type="PRINTS" id="PR00783">
    <property type="entry name" value="MINTRINSICP"/>
</dbReference>
<comment type="subcellular location">
    <subcellularLocation>
        <location evidence="1">Cell membrane</location>
        <topology evidence="1">Multi-pass membrane protein</topology>
    </subcellularLocation>
</comment>
<keyword evidence="10" id="KW-1185">Reference proteome</keyword>
<name>A0A483CXX5_9EURY</name>
<dbReference type="Proteomes" id="UP000292580">
    <property type="component" value="Unassembled WGS sequence"/>
</dbReference>
<proteinExistence type="inferred from homology"/>
<evidence type="ECO:0000313" key="10">
    <source>
        <dbReference type="Proteomes" id="UP000292580"/>
    </source>
</evidence>
<evidence type="ECO:0000256" key="7">
    <source>
        <dbReference type="ARBA" id="ARBA00023136"/>
    </source>
</evidence>
<evidence type="ECO:0000256" key="6">
    <source>
        <dbReference type="ARBA" id="ARBA00022989"/>
    </source>
</evidence>
<dbReference type="AlphaFoldDB" id="A0A483CXX5"/>
<feature type="transmembrane region" description="Helical" evidence="8">
    <location>
        <begin position="100"/>
        <end position="120"/>
    </location>
</feature>
<feature type="transmembrane region" description="Helical" evidence="8">
    <location>
        <begin position="218"/>
        <end position="240"/>
    </location>
</feature>
<dbReference type="Pfam" id="PF00230">
    <property type="entry name" value="MIP"/>
    <property type="match status" value="1"/>
</dbReference>
<dbReference type="PANTHER" id="PTHR19139">
    <property type="entry name" value="AQUAPORIN TRANSPORTER"/>
    <property type="match status" value="1"/>
</dbReference>
<dbReference type="InterPro" id="IPR022357">
    <property type="entry name" value="MIP_CS"/>
</dbReference>
<dbReference type="GO" id="GO:0015250">
    <property type="term" value="F:water channel activity"/>
    <property type="evidence" value="ECO:0007669"/>
    <property type="project" value="TreeGrafter"/>
</dbReference>
<dbReference type="PANTHER" id="PTHR19139:SF199">
    <property type="entry name" value="MIP17260P"/>
    <property type="match status" value="1"/>
</dbReference>
<evidence type="ECO:0000256" key="5">
    <source>
        <dbReference type="ARBA" id="ARBA00022692"/>
    </source>
</evidence>
<keyword evidence="7 8" id="KW-0472">Membrane</keyword>
<keyword evidence="3" id="KW-0813">Transport</keyword>
<feature type="transmembrane region" description="Helical" evidence="8">
    <location>
        <begin position="55"/>
        <end position="73"/>
    </location>
</feature>
<dbReference type="NCBIfam" id="TIGR00861">
    <property type="entry name" value="MIP"/>
    <property type="match status" value="1"/>
</dbReference>
<dbReference type="InterPro" id="IPR023271">
    <property type="entry name" value="Aquaporin-like"/>
</dbReference>
<sequence>MASLGQRSIAELIGTFILVFFGPGAAAITLMIASGAEPPNEFNIGIGALGGLGDWLAIGLAFGIAIAAVIYALGRISGAHINPAVTIALWSIGKFPAREVVPYIVAQLAGAAIASLAFAYCAGMDAVLVGGLGATAPFPGITFGQAVLAEAIGTFLLMLTIMGIAVDRQAPPGFAGLIIGLTVAGIIVTTGNIAGSSLNPARTFGPYLGDMLLGGANLWAHFPIYIIGPIAGAVAAAFLYRWVAGEEGD</sequence>
<dbReference type="SUPFAM" id="SSF81338">
    <property type="entry name" value="Aquaporin-like"/>
    <property type="match status" value="1"/>
</dbReference>
<dbReference type="RefSeq" id="WP_130646679.1">
    <property type="nucleotide sequence ID" value="NZ_PGCL01000002.1"/>
</dbReference>
<dbReference type="Gene3D" id="1.20.1080.10">
    <property type="entry name" value="Glycerol uptake facilitator protein"/>
    <property type="match status" value="1"/>
</dbReference>
<comment type="similarity">
    <text evidence="2">Belongs to the MIP/aquaporin (TC 1.A.8) family.</text>
</comment>
<evidence type="ECO:0000256" key="2">
    <source>
        <dbReference type="ARBA" id="ARBA00006175"/>
    </source>
</evidence>